<feature type="compositionally biased region" description="Polar residues" evidence="2">
    <location>
        <begin position="131"/>
        <end position="142"/>
    </location>
</feature>
<evidence type="ECO:0000259" key="3">
    <source>
        <dbReference type="PROSITE" id="PS50238"/>
    </source>
</evidence>
<dbReference type="GO" id="GO:0016887">
    <property type="term" value="F:ATP hydrolysis activity"/>
    <property type="evidence" value="ECO:0007669"/>
    <property type="project" value="InterPro"/>
</dbReference>
<dbReference type="GO" id="GO:0006302">
    <property type="term" value="P:double-strand break repair"/>
    <property type="evidence" value="ECO:0007669"/>
    <property type="project" value="InterPro"/>
</dbReference>
<gene>
    <name evidence="4" type="ORF">CAOG_009376</name>
</gene>
<dbReference type="SMART" id="SM00324">
    <property type="entry name" value="RhoGAP"/>
    <property type="match status" value="1"/>
</dbReference>
<dbReference type="EMBL" id="KE346360">
    <property type="protein sequence ID" value="KJE89605.1"/>
    <property type="molecule type" value="Genomic_DNA"/>
</dbReference>
<evidence type="ECO:0000256" key="1">
    <source>
        <dbReference type="ARBA" id="ARBA00022468"/>
    </source>
</evidence>
<dbReference type="InParanoid" id="A0A0D2WIG7"/>
<evidence type="ECO:0000313" key="5">
    <source>
        <dbReference type="Proteomes" id="UP000008743"/>
    </source>
</evidence>
<dbReference type="eggNOG" id="KOG4270">
    <property type="taxonomic scope" value="Eukaryota"/>
</dbReference>
<dbReference type="OrthoDB" id="185175at2759"/>
<accession>A0A0D2WIG7</accession>
<dbReference type="Gene3D" id="1.10.555.10">
    <property type="entry name" value="Rho GTPase activation protein"/>
    <property type="match status" value="1"/>
</dbReference>
<feature type="compositionally biased region" description="Basic and acidic residues" evidence="2">
    <location>
        <begin position="618"/>
        <end position="632"/>
    </location>
</feature>
<keyword evidence="5" id="KW-1185">Reference proteome</keyword>
<organism evidence="4 5">
    <name type="scientific">Capsaspora owczarzaki (strain ATCC 30864)</name>
    <dbReference type="NCBI Taxonomy" id="595528"/>
    <lineage>
        <taxon>Eukaryota</taxon>
        <taxon>Filasterea</taxon>
        <taxon>Capsaspora</taxon>
    </lineage>
</organism>
<dbReference type="AlphaFoldDB" id="A0A0D2WIG7"/>
<feature type="region of interest" description="Disordered" evidence="2">
    <location>
        <begin position="55"/>
        <end position="142"/>
    </location>
</feature>
<reference evidence="5" key="1">
    <citation type="submission" date="2011-02" db="EMBL/GenBank/DDBJ databases">
        <title>The Genome Sequence of Capsaspora owczarzaki ATCC 30864.</title>
        <authorList>
            <person name="Russ C."/>
            <person name="Cuomo C."/>
            <person name="Burger G."/>
            <person name="Gray M.W."/>
            <person name="Holland P.W.H."/>
            <person name="King N."/>
            <person name="Lang F.B.F."/>
            <person name="Roger A.J."/>
            <person name="Ruiz-Trillo I."/>
            <person name="Young S.K."/>
            <person name="Zeng Q."/>
            <person name="Gargeya S."/>
            <person name="Alvarado L."/>
            <person name="Berlin A."/>
            <person name="Chapman S.B."/>
            <person name="Chen Z."/>
            <person name="Freedman E."/>
            <person name="Gellesch M."/>
            <person name="Goldberg J."/>
            <person name="Griggs A."/>
            <person name="Gujja S."/>
            <person name="Heilman E."/>
            <person name="Heiman D."/>
            <person name="Howarth C."/>
            <person name="Mehta T."/>
            <person name="Neiman D."/>
            <person name="Pearson M."/>
            <person name="Roberts A."/>
            <person name="Saif S."/>
            <person name="Shea T."/>
            <person name="Shenoy N."/>
            <person name="Sisk P."/>
            <person name="Stolte C."/>
            <person name="Sykes S."/>
            <person name="White J."/>
            <person name="Yandava C."/>
            <person name="Haas B."/>
            <person name="Nusbaum C."/>
            <person name="Birren B."/>
        </authorList>
    </citation>
    <scope>NUCLEOTIDE SEQUENCE</scope>
    <source>
        <strain evidence="5">ATCC 30864</strain>
    </source>
</reference>
<dbReference type="InterPro" id="IPR044785">
    <property type="entry name" value="RopGAP1-5"/>
</dbReference>
<dbReference type="PANTHER" id="PTHR23177:SF35">
    <property type="entry name" value="RHO GTPASE-ACTIVATING PROTEIN GACA"/>
    <property type="match status" value="1"/>
</dbReference>
<dbReference type="InterPro" id="IPR000198">
    <property type="entry name" value="RhoGAP_dom"/>
</dbReference>
<keyword evidence="1" id="KW-0343">GTPase activation</keyword>
<evidence type="ECO:0000256" key="2">
    <source>
        <dbReference type="SAM" id="MobiDB-lite"/>
    </source>
</evidence>
<dbReference type="InterPro" id="IPR038729">
    <property type="entry name" value="Rad50/SbcC_AAA"/>
</dbReference>
<dbReference type="GO" id="GO:0005096">
    <property type="term" value="F:GTPase activator activity"/>
    <property type="evidence" value="ECO:0007669"/>
    <property type="project" value="UniProtKB-KW"/>
</dbReference>
<dbReference type="CDD" id="cd00159">
    <property type="entry name" value="RhoGAP"/>
    <property type="match status" value="1"/>
</dbReference>
<name>A0A0D2WIG7_CAPO3</name>
<dbReference type="PROSITE" id="PS50238">
    <property type="entry name" value="RHOGAP"/>
    <property type="match status" value="1"/>
</dbReference>
<dbReference type="GO" id="GO:0007165">
    <property type="term" value="P:signal transduction"/>
    <property type="evidence" value="ECO:0007669"/>
    <property type="project" value="InterPro"/>
</dbReference>
<dbReference type="Gene3D" id="3.40.50.300">
    <property type="entry name" value="P-loop containing nucleotide triphosphate hydrolases"/>
    <property type="match status" value="1"/>
</dbReference>
<protein>
    <recommendedName>
        <fullName evidence="3">Rho-GAP domain-containing protein</fullName>
    </recommendedName>
</protein>
<dbReference type="SUPFAM" id="SSF52540">
    <property type="entry name" value="P-loop containing nucleoside triphosphate hydrolases"/>
    <property type="match status" value="1"/>
</dbReference>
<dbReference type="PhylomeDB" id="A0A0D2WIG7"/>
<dbReference type="InterPro" id="IPR008936">
    <property type="entry name" value="Rho_GTPase_activation_prot"/>
</dbReference>
<dbReference type="Proteomes" id="UP000008743">
    <property type="component" value="Unassembled WGS sequence"/>
</dbReference>
<proteinExistence type="predicted"/>
<feature type="region of interest" description="Disordered" evidence="2">
    <location>
        <begin position="618"/>
        <end position="644"/>
    </location>
</feature>
<dbReference type="InterPro" id="IPR027417">
    <property type="entry name" value="P-loop_NTPase"/>
</dbReference>
<dbReference type="SUPFAM" id="SSF48350">
    <property type="entry name" value="GTPase activation domain, GAP"/>
    <property type="match status" value="1"/>
</dbReference>
<dbReference type="Pfam" id="PF13476">
    <property type="entry name" value="AAA_23"/>
    <property type="match status" value="1"/>
</dbReference>
<feature type="domain" description="Rho-GAP" evidence="3">
    <location>
        <begin position="347"/>
        <end position="528"/>
    </location>
</feature>
<dbReference type="Pfam" id="PF00620">
    <property type="entry name" value="RhoGAP"/>
    <property type="match status" value="1"/>
</dbReference>
<sequence length="1231" mass="135281">MRPVDVSDLIGTTVGELLDMLPTPPTSLAVHSQRSSGISRVSGLGISSSVSAQSLVSNGSDMDGESASHSGVSQTLHHSSNGPSPALVSSPRDPAAPAIPPRPNAVRRLPSTEPSSPLATPSPGAAPPTLRNVQSSSGSSTALGAEASEAEYFDLLCRTCRGVVHEQDRSRLYAYLLRLPADQLHIAQDTAHQALSDNSSVVLPGKQLVKSLLSLKSNKLVLAQTNKHLLDFGVGDRVVPVDEPVSDYLQLSSRKGKEKIKFSFHLPQKDSRWALQIEPMSGVVEKEPIFFQKKAAKPTNEDIKITLTCKTTVQVSAVIRMEIEGGPDHFFTINLQSENCLFGVPPNSLPAAQDNGYNVPVVLQTLRNYFVNNGGPDTVGIFRGSGEEDQILAIKRALNHNSFSGTSDINAIATVIKIWFRDLPQQLLNELDHATILKCEKKEQCIEALQLVTEPQRTLLMWLLDLLADVASHERTNQMNAQKLAICIAPNLFSTPPEVVLPPQEYLRLSQAVVTFVQHLLTHRIERNLHRLRLQNFKKFEDITFTLTPSPKIIVGANGSGKTQVLWATLIFLRGHNARVRTSRYWTNPQPFLVKELKDLFGDPLFVDPDSGADTLVRIRPDPPAEATKPDQAKAQTNASPSAVPVTVDVPTAAGSAKSDQVDAAKVKLEPIRRFTLTGTFHDATYHGKSENVEVAYSLVKGLLLDTTHESLAPIRFAFMQPTYQWGDRAQELHRDEPFLTAGVQYLRSRLFQAKDFVNDGLRQLGFLATVAAPNKGGPAIASVTENGVTLDIGACAGSLQKIIAILTLLYHLTPAATTEAAKEDARIVNNQHTFTQRIFLIDELEALLYENVTAKLYEFLVNACAKHDIQLIVATNSRAIIEPRLNTRREVLFLTPDGKAVELTEELPKDEENQQSLFPILNALSQVKGSKPLLVLEGANDQAFYSKYTTLGQHFQFMTTAGAVKKESISYILRQANLKHVFMRDSDMYAASSDLPAAQARITKHVGSPVIYTQLPCVESYLLLSEMLQNAGETDKQRHLALEVILEHKLYFVTSFKSMLKESGLKESGLKESGLEPSTMPTQRTKEQLSCLTFEELKAAEELILLSKEEKDELFRKAKGKGSASEPAKCSRWFKLRAKMNADPNDPEAVWSAMFAQQQKSANASSSPLDSLAFWTAYVKMVHGKEAMVCGPDGTPTSTDVMIRQTPYLHHKVQALLNQTVQAVLKAVSE</sequence>
<evidence type="ECO:0000313" key="4">
    <source>
        <dbReference type="EMBL" id="KJE89605.1"/>
    </source>
</evidence>
<feature type="compositionally biased region" description="Polar residues" evidence="2">
    <location>
        <begin position="67"/>
        <end position="83"/>
    </location>
</feature>
<dbReference type="PANTHER" id="PTHR23177">
    <property type="entry name" value="MKIAA1688 PROTEIN"/>
    <property type="match status" value="1"/>
</dbReference>